<dbReference type="FunFam" id="3.30.1490.20:FF:000020">
    <property type="entry name" value="Protein lysine acetyltransferase"/>
    <property type="match status" value="1"/>
</dbReference>
<dbReference type="GO" id="GO:0016747">
    <property type="term" value="F:acyltransferase activity, transferring groups other than amino-acyl groups"/>
    <property type="evidence" value="ECO:0007669"/>
    <property type="project" value="InterPro"/>
</dbReference>
<dbReference type="PANTHER" id="PTHR43334:SF1">
    <property type="entry name" value="3-HYDROXYPROPIONATE--COA LIGASE [ADP-FORMING]"/>
    <property type="match status" value="1"/>
</dbReference>
<name>A0A371X1P6_9HYPH</name>
<dbReference type="GO" id="GO:0005524">
    <property type="term" value="F:ATP binding"/>
    <property type="evidence" value="ECO:0007669"/>
    <property type="project" value="UniProtKB-KW"/>
</dbReference>
<keyword evidence="8" id="KW-1185">Reference proteome</keyword>
<evidence type="ECO:0000256" key="2">
    <source>
        <dbReference type="ARBA" id="ARBA00022598"/>
    </source>
</evidence>
<dbReference type="Pfam" id="PF13607">
    <property type="entry name" value="Succ_CoA_lig"/>
    <property type="match status" value="1"/>
</dbReference>
<dbReference type="GO" id="GO:0006099">
    <property type="term" value="P:tricarboxylic acid cycle"/>
    <property type="evidence" value="ECO:0007669"/>
    <property type="project" value="UniProtKB-KW"/>
</dbReference>
<dbReference type="GO" id="GO:0016874">
    <property type="term" value="F:ligase activity"/>
    <property type="evidence" value="ECO:0007669"/>
    <property type="project" value="UniProtKB-KW"/>
</dbReference>
<dbReference type="SUPFAM" id="SSF56059">
    <property type="entry name" value="Glutathione synthetase ATP-binding domain-like"/>
    <property type="match status" value="1"/>
</dbReference>
<evidence type="ECO:0000256" key="5">
    <source>
        <dbReference type="ARBA" id="ARBA00060888"/>
    </source>
</evidence>
<dbReference type="InterPro" id="IPR032875">
    <property type="entry name" value="Succ_CoA_lig_flav_dom"/>
</dbReference>
<dbReference type="Pfam" id="PF00583">
    <property type="entry name" value="Acetyltransf_1"/>
    <property type="match status" value="1"/>
</dbReference>
<dbReference type="InterPro" id="IPR036291">
    <property type="entry name" value="NAD(P)-bd_dom_sf"/>
</dbReference>
<proteinExistence type="inferred from homology"/>
<dbReference type="OrthoDB" id="9807426at2"/>
<dbReference type="AlphaFoldDB" id="A0A371X1P6"/>
<comment type="similarity">
    <text evidence="5">In the N-terminal section; belongs to the acetate CoA ligase alpha subunit family.</text>
</comment>
<protein>
    <submittedName>
        <fullName evidence="7">GNAT family N-acetyltransferase</fullName>
    </submittedName>
</protein>
<dbReference type="SUPFAM" id="SSF55729">
    <property type="entry name" value="Acyl-CoA N-acyltransferases (Nat)"/>
    <property type="match status" value="1"/>
</dbReference>
<dbReference type="RefSeq" id="WP_116683616.1">
    <property type="nucleotide sequence ID" value="NZ_QURL01000005.1"/>
</dbReference>
<dbReference type="Gene3D" id="3.40.50.720">
    <property type="entry name" value="NAD(P)-binding Rossmann-like Domain"/>
    <property type="match status" value="1"/>
</dbReference>
<evidence type="ECO:0000256" key="3">
    <source>
        <dbReference type="ARBA" id="ARBA00022741"/>
    </source>
</evidence>
<dbReference type="EMBL" id="QURL01000005">
    <property type="protein sequence ID" value="RFC63151.1"/>
    <property type="molecule type" value="Genomic_DNA"/>
</dbReference>
<accession>A0A371X1P6</accession>
<keyword evidence="1" id="KW-0816">Tricarboxylic acid cycle</keyword>
<evidence type="ECO:0000313" key="8">
    <source>
        <dbReference type="Proteomes" id="UP000264310"/>
    </source>
</evidence>
<dbReference type="InterPro" id="IPR016102">
    <property type="entry name" value="Succinyl-CoA_synth-like"/>
</dbReference>
<keyword evidence="3" id="KW-0547">Nucleotide-binding</keyword>
<dbReference type="PROSITE" id="PS51186">
    <property type="entry name" value="GNAT"/>
    <property type="match status" value="1"/>
</dbReference>
<dbReference type="Gene3D" id="3.40.50.261">
    <property type="entry name" value="Succinyl-CoA synthetase domains"/>
    <property type="match status" value="2"/>
</dbReference>
<keyword evidence="7" id="KW-0808">Transferase</keyword>
<dbReference type="SMART" id="SM00881">
    <property type="entry name" value="CoA_binding"/>
    <property type="match status" value="1"/>
</dbReference>
<dbReference type="SUPFAM" id="SSF52210">
    <property type="entry name" value="Succinyl-CoA synthetase domains"/>
    <property type="match status" value="2"/>
</dbReference>
<dbReference type="Pfam" id="PF13549">
    <property type="entry name" value="ATP-grasp_5"/>
    <property type="match status" value="1"/>
</dbReference>
<comment type="caution">
    <text evidence="7">The sequence shown here is derived from an EMBL/GenBank/DDBJ whole genome shotgun (WGS) entry which is preliminary data.</text>
</comment>
<dbReference type="PANTHER" id="PTHR43334">
    <property type="entry name" value="ACETATE--COA LIGASE [ADP-FORMING]"/>
    <property type="match status" value="1"/>
</dbReference>
<dbReference type="InterPro" id="IPR016181">
    <property type="entry name" value="Acyl_CoA_acyltransferase"/>
</dbReference>
<sequence>MSTRNFDKLFRPNSIALVGASETPGSVGSVLMHNLASSGFAGRIMPVNPHRSSVHSLPSFASIPELPEVPDLAIVAVKAPLVLETIRQLCEKGCRAAVVVSSGFGAADETDLVFQDVLDIAGSCLMRILGPNSMGFAAPHLKLNASFAARTPQAGGIALVSQSGAIINAMLDWAEEREIGFSHVVSLGDMSDVDFGDMLDFLAGDRRTRAIFLYAENITQAKKFMSAARIAARSRPVIVMKAGRSEAGSRAALSHTGVLAGSDLVYGAAFDRAGLLRVNKIEEVFEAAETLATGLRIRGDGLTVVTNGGAAGILAVDALEAYGGTLKPLDEETRSALDAVLPKGWSRANPIDILGDAGPERYRAVLDVLAERDGQGAVFAIHCPQAIVDPVAVAQELVRFKQDRRTLPLIANWLGARNGRSVREILTSGGIATFETPSKAVRAFTHLVRYQANQRDLIETPEAGIYISSFAIEAAHDLIASVLGEGRSVMTEPESKRLLEIFDIPTVRTVIATDADDAAAKAADIDGPIALKIVSPDIAHKSDHGGVRLDLRGPQAVREAAREMLDRIGRDLPEARILGLSVQPMAKTRDGLEVLAGIATDATFGPVVLFGRGGRAAEVIADRSVGFPPLNSALARRIVEKTRVARRLAGYGNVPAAPMGMIVDILVRLSEIAVHVPEIVELDINPLLVQGEAVLALDAHIAVRPVPKDADRLAIRPYPFALERAVDLKSGERFLMRPIRPDDENALAEMVAKTHAEDLRLRFMGPMKQMPHQMSARFSQIDYDREMAFVAVEPGVAYGTGEIFGVVRLIADPENEEAEYAVLVRSDMKGKGLGYALMNAILDYASQRGLKRVYGEILRENTNMIRMARNLGFEREGAEPGSDVAHVVFDVAKRERDASLETLGGA</sequence>
<evidence type="ECO:0000256" key="1">
    <source>
        <dbReference type="ARBA" id="ARBA00022532"/>
    </source>
</evidence>
<dbReference type="Gene3D" id="3.40.630.30">
    <property type="match status" value="1"/>
</dbReference>
<dbReference type="SUPFAM" id="SSF51735">
    <property type="entry name" value="NAD(P)-binding Rossmann-fold domains"/>
    <property type="match status" value="1"/>
</dbReference>
<evidence type="ECO:0000313" key="7">
    <source>
        <dbReference type="EMBL" id="RFC63151.1"/>
    </source>
</evidence>
<dbReference type="Pfam" id="PF13380">
    <property type="entry name" value="CoA_binding_2"/>
    <property type="match status" value="1"/>
</dbReference>
<keyword evidence="4" id="KW-0067">ATP-binding</keyword>
<dbReference type="CDD" id="cd04301">
    <property type="entry name" value="NAT_SF"/>
    <property type="match status" value="1"/>
</dbReference>
<dbReference type="Gene3D" id="3.30.1490.20">
    <property type="entry name" value="ATP-grasp fold, A domain"/>
    <property type="match status" value="1"/>
</dbReference>
<dbReference type="Proteomes" id="UP000264310">
    <property type="component" value="Unassembled WGS sequence"/>
</dbReference>
<dbReference type="InterPro" id="IPR051538">
    <property type="entry name" value="Acyl-CoA_Synth/Transferase"/>
</dbReference>
<evidence type="ECO:0000256" key="4">
    <source>
        <dbReference type="ARBA" id="ARBA00022840"/>
    </source>
</evidence>
<gene>
    <name evidence="7" type="ORF">DYI37_12580</name>
</gene>
<reference evidence="7 8" key="1">
    <citation type="submission" date="2018-08" db="EMBL/GenBank/DDBJ databases">
        <title>Fulvimarina sp. 85, whole genome shotgun sequence.</title>
        <authorList>
            <person name="Tuo L."/>
        </authorList>
    </citation>
    <scope>NUCLEOTIDE SEQUENCE [LARGE SCALE GENOMIC DNA]</scope>
    <source>
        <strain evidence="7 8">85</strain>
    </source>
</reference>
<evidence type="ECO:0000259" key="6">
    <source>
        <dbReference type="PROSITE" id="PS51186"/>
    </source>
</evidence>
<organism evidence="7 8">
    <name type="scientific">Fulvimarina endophytica</name>
    <dbReference type="NCBI Taxonomy" id="2293836"/>
    <lineage>
        <taxon>Bacteria</taxon>
        <taxon>Pseudomonadati</taxon>
        <taxon>Pseudomonadota</taxon>
        <taxon>Alphaproteobacteria</taxon>
        <taxon>Hyphomicrobiales</taxon>
        <taxon>Aurantimonadaceae</taxon>
        <taxon>Fulvimarina</taxon>
    </lineage>
</organism>
<dbReference type="InterPro" id="IPR003781">
    <property type="entry name" value="CoA-bd"/>
</dbReference>
<feature type="domain" description="N-acetyltransferase" evidence="6">
    <location>
        <begin position="734"/>
        <end position="894"/>
    </location>
</feature>
<dbReference type="Gene3D" id="3.30.470.20">
    <property type="entry name" value="ATP-grasp fold, B domain"/>
    <property type="match status" value="1"/>
</dbReference>
<dbReference type="InterPro" id="IPR000182">
    <property type="entry name" value="GNAT_dom"/>
</dbReference>
<dbReference type="InterPro" id="IPR013815">
    <property type="entry name" value="ATP_grasp_subdomain_1"/>
</dbReference>
<keyword evidence="2" id="KW-0436">Ligase</keyword>